<sequence length="423" mass="47398">MFGLIDVNSFYASAEKVFRPDLKNAPVAILSNNDGCVIARSKEAKKYVKMGDPWFKIKNQHFPEKIHIFSSNYALYHSMSTRVMSCIEEMVPRLEVYSVDEGFCDCTGMEMAMPYEDFGRMIRAHVRACTGLTVGVGLGPTKTLAKSAQWAGKEWPQFGGVLALTPGNPRRTETLLSRQPVGELWGVGSRLEKRLQLLGVTTALDLARTSPSFIRKNFGVVLERTVRELNGESCIPMEDAPPPKQQIVVSRSFGERITEYDAMRQSVCAYAERVAEKLREDRQFCHHISVFIRTSPFDTGQPGYGNTAFVKLRVGTQDTRNIIEAAVKSLDAIWRPGFRYAKAGIMLSELRPNGVAQLNLFDDEAPRAGSEALMSLMDSMNRSGRYSIGFAGKGIDPDWKMKREMLSKAWTTNWKELPVAKII</sequence>
<accession>A0A3N4NXF3</accession>
<dbReference type="SUPFAM" id="SSF56672">
    <property type="entry name" value="DNA/RNA polymerases"/>
    <property type="match status" value="1"/>
</dbReference>
<dbReference type="GO" id="GO:0003887">
    <property type="term" value="F:DNA-directed DNA polymerase activity"/>
    <property type="evidence" value="ECO:0007669"/>
    <property type="project" value="UniProtKB-EC"/>
</dbReference>
<dbReference type="InterPro" id="IPR043502">
    <property type="entry name" value="DNA/RNA_pol_sf"/>
</dbReference>
<evidence type="ECO:0000259" key="6">
    <source>
        <dbReference type="PROSITE" id="PS50173"/>
    </source>
</evidence>
<feature type="domain" description="UmuC" evidence="6">
    <location>
        <begin position="2"/>
        <end position="188"/>
    </location>
</feature>
<evidence type="ECO:0000256" key="1">
    <source>
        <dbReference type="ARBA" id="ARBA00010945"/>
    </source>
</evidence>
<dbReference type="PROSITE" id="PS50173">
    <property type="entry name" value="UMUC"/>
    <property type="match status" value="1"/>
</dbReference>
<dbReference type="InterPro" id="IPR017961">
    <property type="entry name" value="DNA_pol_Y-fam_little_finger"/>
</dbReference>
<evidence type="ECO:0000256" key="3">
    <source>
        <dbReference type="ARBA" id="ARBA00023199"/>
    </source>
</evidence>
<reference evidence="7 8" key="1">
    <citation type="submission" date="2018-11" db="EMBL/GenBank/DDBJ databases">
        <title>Whole genome sequencing of Pantoea sp. RIT388.</title>
        <authorList>
            <person name="Gan H.M."/>
            <person name="Hudson A.O."/>
        </authorList>
    </citation>
    <scope>NUCLEOTIDE SEQUENCE [LARGE SCALE GENOMIC DNA]</scope>
    <source>
        <strain evidence="7 8">RIT388</strain>
    </source>
</reference>
<dbReference type="NCBIfam" id="NF002955">
    <property type="entry name" value="PRK03609.1"/>
    <property type="match status" value="1"/>
</dbReference>
<dbReference type="PANTHER" id="PTHR11076:SF34">
    <property type="entry name" value="PROTEIN UMUC"/>
    <property type="match status" value="1"/>
</dbReference>
<dbReference type="Pfam" id="PF00817">
    <property type="entry name" value="IMS"/>
    <property type="match status" value="1"/>
</dbReference>
<evidence type="ECO:0000256" key="5">
    <source>
        <dbReference type="ARBA" id="ARBA00023236"/>
    </source>
</evidence>
<dbReference type="InterPro" id="IPR036775">
    <property type="entry name" value="DNA_pol_Y-fam_lit_finger_sf"/>
</dbReference>
<dbReference type="GO" id="GO:0042276">
    <property type="term" value="P:error-prone translesion synthesis"/>
    <property type="evidence" value="ECO:0007669"/>
    <property type="project" value="TreeGrafter"/>
</dbReference>
<dbReference type="GO" id="GO:0009432">
    <property type="term" value="P:SOS response"/>
    <property type="evidence" value="ECO:0007669"/>
    <property type="project" value="UniProtKB-KW"/>
</dbReference>
<dbReference type="InterPro" id="IPR050116">
    <property type="entry name" value="DNA_polymerase-Y"/>
</dbReference>
<dbReference type="Gene3D" id="3.30.1490.100">
    <property type="entry name" value="DNA polymerase, Y-family, little finger domain"/>
    <property type="match status" value="1"/>
</dbReference>
<evidence type="ECO:0000313" key="8">
    <source>
        <dbReference type="Proteomes" id="UP000281332"/>
    </source>
</evidence>
<dbReference type="Proteomes" id="UP000281332">
    <property type="component" value="Unassembled WGS sequence"/>
</dbReference>
<dbReference type="SUPFAM" id="SSF100879">
    <property type="entry name" value="Lesion bypass DNA polymerase (Y-family), little finger domain"/>
    <property type="match status" value="1"/>
</dbReference>
<dbReference type="CDD" id="cd01700">
    <property type="entry name" value="PolY_Pol_V_umuC"/>
    <property type="match status" value="1"/>
</dbReference>
<dbReference type="AlphaFoldDB" id="A0A3N4NXF3"/>
<evidence type="ECO:0000256" key="4">
    <source>
        <dbReference type="ARBA" id="ARBA00023204"/>
    </source>
</evidence>
<evidence type="ECO:0000313" key="7">
    <source>
        <dbReference type="EMBL" id="RPD91813.1"/>
    </source>
</evidence>
<dbReference type="InterPro" id="IPR001126">
    <property type="entry name" value="UmuC"/>
</dbReference>
<dbReference type="RefSeq" id="WP_123803195.1">
    <property type="nucleotide sequence ID" value="NZ_RMVG01000037.1"/>
</dbReference>
<dbReference type="OrthoDB" id="9808813at2"/>
<dbReference type="Gene3D" id="3.40.1170.60">
    <property type="match status" value="1"/>
</dbReference>
<name>A0A3N4NXF3_9GAMM</name>
<evidence type="ECO:0000256" key="2">
    <source>
        <dbReference type="ARBA" id="ARBA00022763"/>
    </source>
</evidence>
<dbReference type="Pfam" id="PF13438">
    <property type="entry name" value="DUF4113"/>
    <property type="match status" value="1"/>
</dbReference>
<comment type="caution">
    <text evidence="7">The sequence shown here is derived from an EMBL/GenBank/DDBJ whole genome shotgun (WGS) entry which is preliminary data.</text>
</comment>
<proteinExistence type="inferred from homology"/>
<dbReference type="EMBL" id="RMVG01000037">
    <property type="protein sequence ID" value="RPD91813.1"/>
    <property type="molecule type" value="Genomic_DNA"/>
</dbReference>
<dbReference type="GO" id="GO:0005829">
    <property type="term" value="C:cytosol"/>
    <property type="evidence" value="ECO:0007669"/>
    <property type="project" value="TreeGrafter"/>
</dbReference>
<dbReference type="InterPro" id="IPR025188">
    <property type="entry name" value="DUF4113"/>
</dbReference>
<dbReference type="PANTHER" id="PTHR11076">
    <property type="entry name" value="DNA REPAIR POLYMERASE UMUC / TRANSFERASE FAMILY MEMBER"/>
    <property type="match status" value="1"/>
</dbReference>
<keyword evidence="4" id="KW-0234">DNA repair</keyword>
<dbReference type="GO" id="GO:0006281">
    <property type="term" value="P:DNA repair"/>
    <property type="evidence" value="ECO:0007669"/>
    <property type="project" value="UniProtKB-KW"/>
</dbReference>
<keyword evidence="7" id="KW-0808">Transferase</keyword>
<keyword evidence="2" id="KW-0227">DNA damage</keyword>
<keyword evidence="8" id="KW-1185">Reference proteome</keyword>
<keyword evidence="3" id="KW-0741">SOS mutagenesis</keyword>
<comment type="similarity">
    <text evidence="1">Belongs to the DNA polymerase type-Y family.</text>
</comment>
<dbReference type="Gene3D" id="3.30.70.270">
    <property type="match status" value="1"/>
</dbReference>
<organism evidence="7 8">
    <name type="scientific">Candidatus Pantoea deserta</name>
    <dbReference type="NCBI Taxonomy" id="1869313"/>
    <lineage>
        <taxon>Bacteria</taxon>
        <taxon>Pseudomonadati</taxon>
        <taxon>Pseudomonadota</taxon>
        <taxon>Gammaproteobacteria</taxon>
        <taxon>Enterobacterales</taxon>
        <taxon>Erwiniaceae</taxon>
        <taxon>Pantoea</taxon>
    </lineage>
</organism>
<gene>
    <name evidence="7" type="primary">umuC</name>
    <name evidence="7" type="ORF">BBB56_22990</name>
</gene>
<keyword evidence="7" id="KW-0548">Nucleotidyltransferase</keyword>
<dbReference type="InterPro" id="IPR043128">
    <property type="entry name" value="Rev_trsase/Diguanyl_cyclase"/>
</dbReference>
<dbReference type="InterPro" id="IPR024728">
    <property type="entry name" value="PolY_HhH_motif"/>
</dbReference>
<dbReference type="EC" id="2.7.7.7" evidence="7"/>
<dbReference type="Pfam" id="PF11798">
    <property type="entry name" value="IMS_HHH"/>
    <property type="match status" value="1"/>
</dbReference>
<protein>
    <submittedName>
        <fullName evidence="7">Translesion error-prone DNA polymerase V subunit UmuC</fullName>
        <ecNumber evidence="7">2.7.7.7</ecNumber>
    </submittedName>
</protein>
<keyword evidence="5" id="KW-0742">SOS response</keyword>
<dbReference type="Gene3D" id="1.10.150.20">
    <property type="entry name" value="5' to 3' exonuclease, C-terminal subdomain"/>
    <property type="match status" value="1"/>
</dbReference>
<dbReference type="GO" id="GO:0003684">
    <property type="term" value="F:damaged DNA binding"/>
    <property type="evidence" value="ECO:0007669"/>
    <property type="project" value="InterPro"/>
</dbReference>
<dbReference type="Pfam" id="PF11799">
    <property type="entry name" value="IMS_C"/>
    <property type="match status" value="1"/>
</dbReference>